<dbReference type="EMBL" id="CABITT030000008">
    <property type="protein sequence ID" value="VVB12894.1"/>
    <property type="molecule type" value="Genomic_DNA"/>
</dbReference>
<feature type="compositionally biased region" description="Basic and acidic residues" evidence="1">
    <location>
        <begin position="1"/>
        <end position="41"/>
    </location>
</feature>
<organism evidence="2 3">
    <name type="scientific">Arabis nemorensis</name>
    <dbReference type="NCBI Taxonomy" id="586526"/>
    <lineage>
        <taxon>Eukaryota</taxon>
        <taxon>Viridiplantae</taxon>
        <taxon>Streptophyta</taxon>
        <taxon>Embryophyta</taxon>
        <taxon>Tracheophyta</taxon>
        <taxon>Spermatophyta</taxon>
        <taxon>Magnoliopsida</taxon>
        <taxon>eudicotyledons</taxon>
        <taxon>Gunneridae</taxon>
        <taxon>Pentapetalae</taxon>
        <taxon>rosids</taxon>
        <taxon>malvids</taxon>
        <taxon>Brassicales</taxon>
        <taxon>Brassicaceae</taxon>
        <taxon>Arabideae</taxon>
        <taxon>Arabis</taxon>
    </lineage>
</organism>
<gene>
    <name evidence="2" type="ORF">ANE_LOCUS23338</name>
</gene>
<evidence type="ECO:0000313" key="2">
    <source>
        <dbReference type="EMBL" id="VVB12894.1"/>
    </source>
</evidence>
<accession>A0A565CH30</accession>
<dbReference type="Proteomes" id="UP000489600">
    <property type="component" value="Unassembled WGS sequence"/>
</dbReference>
<reference evidence="2" key="1">
    <citation type="submission" date="2019-07" db="EMBL/GenBank/DDBJ databases">
        <authorList>
            <person name="Dittberner H."/>
        </authorList>
    </citation>
    <scope>NUCLEOTIDE SEQUENCE [LARGE SCALE GENOMIC DNA]</scope>
</reference>
<sequence>MARARGPTEKRRERFRPYRPDTERSQRDDFAARGFGRREPPSTRPMILEEGWAERIQALFHSIGQECPANLTREDLMKAFRTRPTPSYYAEKYGHASSKTQVPIKLKDKQLPTKFKATTTTDDAMKHKATTSTDDAMKHKATTSTDDATPSD</sequence>
<name>A0A565CH30_9BRAS</name>
<proteinExistence type="predicted"/>
<protein>
    <submittedName>
        <fullName evidence="2">Uncharacterized protein</fullName>
    </submittedName>
</protein>
<feature type="region of interest" description="Disordered" evidence="1">
    <location>
        <begin position="115"/>
        <end position="152"/>
    </location>
</feature>
<evidence type="ECO:0000313" key="3">
    <source>
        <dbReference type="Proteomes" id="UP000489600"/>
    </source>
</evidence>
<comment type="caution">
    <text evidence="2">The sequence shown here is derived from an EMBL/GenBank/DDBJ whole genome shotgun (WGS) entry which is preliminary data.</text>
</comment>
<keyword evidence="3" id="KW-1185">Reference proteome</keyword>
<dbReference type="AlphaFoldDB" id="A0A565CH30"/>
<feature type="compositionally biased region" description="Low complexity" evidence="1">
    <location>
        <begin position="142"/>
        <end position="152"/>
    </location>
</feature>
<feature type="region of interest" description="Disordered" evidence="1">
    <location>
        <begin position="1"/>
        <end position="44"/>
    </location>
</feature>
<evidence type="ECO:0000256" key="1">
    <source>
        <dbReference type="SAM" id="MobiDB-lite"/>
    </source>
</evidence>